<evidence type="ECO:0000259" key="3">
    <source>
        <dbReference type="Pfam" id="PF13473"/>
    </source>
</evidence>
<feature type="region of interest" description="Disordered" evidence="1">
    <location>
        <begin position="38"/>
        <end position="64"/>
    </location>
</feature>
<reference evidence="4" key="1">
    <citation type="submission" date="2022-12" db="EMBL/GenBank/DDBJ databases">
        <title>Paraconexibacter alkalitolerans sp. nov. and Baekduia alba sp. nov., isolated from soil and emended description of the genera Paraconexibacter (Chun et al., 2020) and Baekduia (An et al., 2020).</title>
        <authorList>
            <person name="Vieira S."/>
            <person name="Huber K.J."/>
            <person name="Geppert A."/>
            <person name="Wolf J."/>
            <person name="Neumann-Schaal M."/>
            <person name="Muesken M."/>
            <person name="Overmann J."/>
        </authorList>
    </citation>
    <scope>NUCLEOTIDE SEQUENCE</scope>
    <source>
        <strain evidence="4">AEG42_29</strain>
    </source>
</reference>
<sequence length="154" mass="15757">MIRSGGAPESGCMSFLAAPRTLLAVSLTSLVVLAGCGSDDDSGSGSTSTPAAAATSTPADAAPAQSGDVTIAYKDYEIIPEKVTVKAGTKLTWTNADATRHNVVTKEGAPEKFTSKDFDKGETDSFTPTKPGTYPYLCTFHAASMQGTITVVAG</sequence>
<dbReference type="AlphaFoldDB" id="A0AAU7AXL0"/>
<dbReference type="InterPro" id="IPR028096">
    <property type="entry name" value="EfeO_Cupredoxin"/>
</dbReference>
<feature type="domain" description="EfeO-type cupredoxin-like" evidence="3">
    <location>
        <begin position="53"/>
        <end position="151"/>
    </location>
</feature>
<feature type="chain" id="PRO_5043616212" evidence="2">
    <location>
        <begin position="35"/>
        <end position="154"/>
    </location>
</feature>
<dbReference type="InterPro" id="IPR008972">
    <property type="entry name" value="Cupredoxin"/>
</dbReference>
<dbReference type="PANTHER" id="PTHR36507">
    <property type="entry name" value="BLL1555 PROTEIN"/>
    <property type="match status" value="1"/>
</dbReference>
<dbReference type="Gene3D" id="2.60.40.420">
    <property type="entry name" value="Cupredoxins - blue copper proteins"/>
    <property type="match status" value="1"/>
</dbReference>
<evidence type="ECO:0000313" key="4">
    <source>
        <dbReference type="EMBL" id="XAY06397.1"/>
    </source>
</evidence>
<dbReference type="EMBL" id="CP114014">
    <property type="protein sequence ID" value="XAY06397.1"/>
    <property type="molecule type" value="Genomic_DNA"/>
</dbReference>
<keyword evidence="2" id="KW-0732">Signal</keyword>
<dbReference type="InterPro" id="IPR052721">
    <property type="entry name" value="ET_Amicyanin"/>
</dbReference>
<proteinExistence type="predicted"/>
<dbReference type="KEGG" id="parq:DSM112329_03267"/>
<dbReference type="Pfam" id="PF13473">
    <property type="entry name" value="Cupredoxin_1"/>
    <property type="match status" value="1"/>
</dbReference>
<evidence type="ECO:0000256" key="1">
    <source>
        <dbReference type="SAM" id="MobiDB-lite"/>
    </source>
</evidence>
<gene>
    <name evidence="4" type="primary">petE</name>
    <name evidence="4" type="ORF">DSM112329_03267</name>
</gene>
<name>A0AAU7AXL0_9ACTN</name>
<organism evidence="4">
    <name type="scientific">Paraconexibacter sp. AEG42_29</name>
    <dbReference type="NCBI Taxonomy" id="2997339"/>
    <lineage>
        <taxon>Bacteria</taxon>
        <taxon>Bacillati</taxon>
        <taxon>Actinomycetota</taxon>
        <taxon>Thermoleophilia</taxon>
        <taxon>Solirubrobacterales</taxon>
        <taxon>Paraconexibacteraceae</taxon>
        <taxon>Paraconexibacter</taxon>
    </lineage>
</organism>
<protein>
    <submittedName>
        <fullName evidence="4">Plastocyanin</fullName>
    </submittedName>
</protein>
<dbReference type="SUPFAM" id="SSF49503">
    <property type="entry name" value="Cupredoxins"/>
    <property type="match status" value="1"/>
</dbReference>
<accession>A0AAU7AXL0</accession>
<evidence type="ECO:0000256" key="2">
    <source>
        <dbReference type="SAM" id="SignalP"/>
    </source>
</evidence>
<feature type="signal peptide" evidence="2">
    <location>
        <begin position="1"/>
        <end position="34"/>
    </location>
</feature>
<dbReference type="PANTHER" id="PTHR36507:SF1">
    <property type="entry name" value="BLL1555 PROTEIN"/>
    <property type="match status" value="1"/>
</dbReference>